<dbReference type="InterPro" id="IPR000254">
    <property type="entry name" value="CBD"/>
</dbReference>
<evidence type="ECO:0000256" key="1">
    <source>
        <dbReference type="ARBA" id="ARBA00022729"/>
    </source>
</evidence>
<evidence type="ECO:0000256" key="2">
    <source>
        <dbReference type="SAM" id="MobiDB-lite"/>
    </source>
</evidence>
<evidence type="ECO:0000313" key="6">
    <source>
        <dbReference type="Proteomes" id="UP001447188"/>
    </source>
</evidence>
<organism evidence="5 6">
    <name type="scientific">Discina gigas</name>
    <dbReference type="NCBI Taxonomy" id="1032678"/>
    <lineage>
        <taxon>Eukaryota</taxon>
        <taxon>Fungi</taxon>
        <taxon>Dikarya</taxon>
        <taxon>Ascomycota</taxon>
        <taxon>Pezizomycotina</taxon>
        <taxon>Pezizomycetes</taxon>
        <taxon>Pezizales</taxon>
        <taxon>Discinaceae</taxon>
        <taxon>Discina</taxon>
    </lineage>
</organism>
<evidence type="ECO:0000256" key="3">
    <source>
        <dbReference type="SAM" id="SignalP"/>
    </source>
</evidence>
<proteinExistence type="predicted"/>
<dbReference type="SMART" id="SM00236">
    <property type="entry name" value="fCBD"/>
    <property type="match status" value="1"/>
</dbReference>
<keyword evidence="6" id="KW-1185">Reference proteome</keyword>
<feature type="compositionally biased region" description="Pro residues" evidence="2">
    <location>
        <begin position="82"/>
        <end position="93"/>
    </location>
</feature>
<dbReference type="PROSITE" id="PS51164">
    <property type="entry name" value="CBM1_2"/>
    <property type="match status" value="1"/>
</dbReference>
<dbReference type="EMBL" id="JBBBZM010000031">
    <property type="protein sequence ID" value="KAL0637736.1"/>
    <property type="molecule type" value="Genomic_DNA"/>
</dbReference>
<dbReference type="SUPFAM" id="SSF57180">
    <property type="entry name" value="Cellulose-binding domain"/>
    <property type="match status" value="1"/>
</dbReference>
<dbReference type="InterPro" id="IPR035971">
    <property type="entry name" value="CBD_sf"/>
</dbReference>
<reference evidence="5 6" key="1">
    <citation type="submission" date="2024-02" db="EMBL/GenBank/DDBJ databases">
        <title>Discinaceae phylogenomics.</title>
        <authorList>
            <person name="Dirks A.C."/>
            <person name="James T.Y."/>
        </authorList>
    </citation>
    <scope>NUCLEOTIDE SEQUENCE [LARGE SCALE GENOMIC DNA]</scope>
    <source>
        <strain evidence="5 6">ACD0624</strain>
    </source>
</reference>
<evidence type="ECO:0000313" key="5">
    <source>
        <dbReference type="EMBL" id="KAL0637736.1"/>
    </source>
</evidence>
<dbReference type="PROSITE" id="PS00562">
    <property type="entry name" value="CBM1_1"/>
    <property type="match status" value="1"/>
</dbReference>
<feature type="region of interest" description="Disordered" evidence="2">
    <location>
        <begin position="62"/>
        <end position="99"/>
    </location>
</feature>
<protein>
    <recommendedName>
        <fullName evidence="4">CBM1 domain-containing protein</fullName>
    </recommendedName>
</protein>
<accession>A0ABR3GQ74</accession>
<sequence length="193" mass="19997">MKGIYLIPSLAIFLSYVSSAHGASPAWGQCGGIGYTGDTTCVSGYGCVKVNDYYFQCQPGAAAPPPTPTPTTTPPVTTKPPTGTPPSSTPPSTPTGTGQLIRGVTAPVFHLYLQNLAGVPVLGPEASGRRYLISGSIKDTGSGLFMNVDSATTSYKPLSFGTTATTTGWGLEGDTIITTNGSPYGRRKIPFWI</sequence>
<feature type="signal peptide" evidence="3">
    <location>
        <begin position="1"/>
        <end position="22"/>
    </location>
</feature>
<comment type="caution">
    <text evidence="5">The sequence shown here is derived from an EMBL/GenBank/DDBJ whole genome shotgun (WGS) entry which is preliminary data.</text>
</comment>
<keyword evidence="1 3" id="KW-0732">Signal</keyword>
<dbReference type="Pfam" id="PF00734">
    <property type="entry name" value="CBM_1"/>
    <property type="match status" value="1"/>
</dbReference>
<feature type="domain" description="CBM1" evidence="4">
    <location>
        <begin position="22"/>
        <end position="58"/>
    </location>
</feature>
<dbReference type="Proteomes" id="UP001447188">
    <property type="component" value="Unassembled WGS sequence"/>
</dbReference>
<evidence type="ECO:0000259" key="4">
    <source>
        <dbReference type="PROSITE" id="PS51164"/>
    </source>
</evidence>
<gene>
    <name evidence="5" type="ORF">Q9L58_003296</name>
</gene>
<name>A0ABR3GQ74_9PEZI</name>
<feature type="chain" id="PRO_5046460235" description="CBM1 domain-containing protein" evidence="3">
    <location>
        <begin position="23"/>
        <end position="193"/>
    </location>
</feature>
<feature type="compositionally biased region" description="Pro residues" evidence="2">
    <location>
        <begin position="62"/>
        <end position="73"/>
    </location>
</feature>